<dbReference type="RefSeq" id="WP_176010061.1">
    <property type="nucleotide sequence ID" value="NZ_CP041372.2"/>
</dbReference>
<dbReference type="EMBL" id="CP041372">
    <property type="protein sequence ID" value="QKS72077.1"/>
    <property type="molecule type" value="Genomic_DNA"/>
</dbReference>
<dbReference type="SUPFAM" id="SSF53167">
    <property type="entry name" value="Purine and uridine phosphorylases"/>
    <property type="match status" value="1"/>
</dbReference>
<dbReference type="Pfam" id="PF01048">
    <property type="entry name" value="PNP_UDP_1"/>
    <property type="match status" value="1"/>
</dbReference>
<proteinExistence type="predicted"/>
<dbReference type="InterPro" id="IPR000845">
    <property type="entry name" value="Nucleoside_phosphorylase_d"/>
</dbReference>
<evidence type="ECO:0000313" key="7">
    <source>
        <dbReference type="EMBL" id="QKS72077.1"/>
    </source>
</evidence>
<keyword evidence="5" id="KW-0486">Methionine biosynthesis</keyword>
<dbReference type="InterPro" id="IPR010049">
    <property type="entry name" value="MTA_SAH_Nsdase"/>
</dbReference>
<name>A0A859FG48_9BACI</name>
<gene>
    <name evidence="7" type="ORF">FLK61_36055</name>
</gene>
<evidence type="ECO:0000256" key="4">
    <source>
        <dbReference type="ARBA" id="ARBA00022801"/>
    </source>
</evidence>
<dbReference type="GO" id="GO:0005829">
    <property type="term" value="C:cytosol"/>
    <property type="evidence" value="ECO:0007669"/>
    <property type="project" value="TreeGrafter"/>
</dbReference>
<comment type="pathway">
    <text evidence="1">Amino-acid biosynthesis; L-methionine biosynthesis via salvage pathway; S-methyl-5-thio-alpha-D-ribose 1-phosphate from S-methyl-5'-thioadenosine (hydrolase route): step 1/2.</text>
</comment>
<evidence type="ECO:0000313" key="8">
    <source>
        <dbReference type="Proteomes" id="UP000318138"/>
    </source>
</evidence>
<dbReference type="GO" id="GO:0019284">
    <property type="term" value="P:L-methionine salvage from S-adenosylmethionine"/>
    <property type="evidence" value="ECO:0007669"/>
    <property type="project" value="TreeGrafter"/>
</dbReference>
<keyword evidence="4 7" id="KW-0378">Hydrolase</keyword>
<dbReference type="GO" id="GO:0008782">
    <property type="term" value="F:adenosylhomocysteine nucleosidase activity"/>
    <property type="evidence" value="ECO:0007669"/>
    <property type="project" value="UniProtKB-EC"/>
</dbReference>
<evidence type="ECO:0000256" key="1">
    <source>
        <dbReference type="ARBA" id="ARBA00004945"/>
    </source>
</evidence>
<feature type="domain" description="Nucleoside phosphorylase" evidence="6">
    <location>
        <begin position="2"/>
        <end position="227"/>
    </location>
</feature>
<sequence length="230" mass="24510">MIGIIGAMDEEIAHFKGKLANQSEETIAGLTFLQGEWQGRNVVITKCGVGKVNASIATQKLIDRYHVSEILFTGVAGACNPSLNIGDMVISSVCQQHDIDASPLGFPKGTIPMFDGPSIFEADTKLVERVSSIASGVTDTNVIVGKVVSGDQFIASRETVEELHNDFGADCVEMEGAAVAQVAFVHNVPFVILRSISDKANGDAPADFTSWVTESAKRAALIVDHYLQAE</sequence>
<reference evidence="8" key="1">
    <citation type="submission" date="2019-07" db="EMBL/GenBank/DDBJ databases">
        <title>Bacillus alkalisoli sp. nov. isolated from saline soil.</title>
        <authorList>
            <person name="Sun J.-Q."/>
            <person name="Xu L."/>
        </authorList>
    </citation>
    <scope>NUCLEOTIDE SEQUENCE [LARGE SCALE GENOMIC DNA]</scope>
    <source>
        <strain evidence="8">M4U3P1</strain>
    </source>
</reference>
<dbReference type="InterPro" id="IPR035994">
    <property type="entry name" value="Nucleoside_phosphorylase_sf"/>
</dbReference>
<dbReference type="GO" id="GO:0019509">
    <property type="term" value="P:L-methionine salvage from methylthioadenosine"/>
    <property type="evidence" value="ECO:0007669"/>
    <property type="project" value="UniProtKB-UniPathway"/>
</dbReference>
<keyword evidence="7" id="KW-0326">Glycosidase</keyword>
<evidence type="ECO:0000256" key="5">
    <source>
        <dbReference type="ARBA" id="ARBA00023167"/>
    </source>
</evidence>
<dbReference type="Gene3D" id="3.40.50.1580">
    <property type="entry name" value="Nucleoside phosphorylase domain"/>
    <property type="match status" value="1"/>
</dbReference>
<dbReference type="CDD" id="cd09008">
    <property type="entry name" value="MTAN"/>
    <property type="match status" value="1"/>
</dbReference>
<dbReference type="KEGG" id="psua:FLK61_36055"/>
<dbReference type="Proteomes" id="UP000318138">
    <property type="component" value="Chromosome"/>
</dbReference>
<keyword evidence="8" id="KW-1185">Reference proteome</keyword>
<dbReference type="NCBIfam" id="TIGR01704">
    <property type="entry name" value="MTA_SAH-Nsdase"/>
    <property type="match status" value="1"/>
</dbReference>
<accession>A0A859FG48</accession>
<dbReference type="GO" id="GO:0008930">
    <property type="term" value="F:methylthioadenosine nucleosidase activity"/>
    <property type="evidence" value="ECO:0007669"/>
    <property type="project" value="InterPro"/>
</dbReference>
<keyword evidence="3" id="KW-0028">Amino-acid biosynthesis</keyword>
<dbReference type="PANTHER" id="PTHR46832:SF1">
    <property type="entry name" value="5'-METHYLTHIOADENOSINE_S-ADENOSYLHOMOCYSTEINE NUCLEOSIDASE"/>
    <property type="match status" value="1"/>
</dbReference>
<dbReference type="UniPathway" id="UPA00904">
    <property type="reaction ID" value="UER00871"/>
</dbReference>
<dbReference type="NCBIfam" id="NF004079">
    <property type="entry name" value="PRK05584.1"/>
    <property type="match status" value="1"/>
</dbReference>
<dbReference type="AlphaFoldDB" id="A0A859FG48"/>
<dbReference type="PANTHER" id="PTHR46832">
    <property type="entry name" value="5'-METHYLTHIOADENOSINE/S-ADENOSYLHOMOCYSTEINE NUCLEOSIDASE"/>
    <property type="match status" value="1"/>
</dbReference>
<dbReference type="GO" id="GO:0009164">
    <property type="term" value="P:nucleoside catabolic process"/>
    <property type="evidence" value="ECO:0007669"/>
    <property type="project" value="InterPro"/>
</dbReference>
<organism evidence="7 8">
    <name type="scientific">Paenalkalicoccus suaedae</name>
    <dbReference type="NCBI Taxonomy" id="2592382"/>
    <lineage>
        <taxon>Bacteria</taxon>
        <taxon>Bacillati</taxon>
        <taxon>Bacillota</taxon>
        <taxon>Bacilli</taxon>
        <taxon>Bacillales</taxon>
        <taxon>Bacillaceae</taxon>
        <taxon>Paenalkalicoccus</taxon>
    </lineage>
</organism>
<evidence type="ECO:0000259" key="6">
    <source>
        <dbReference type="Pfam" id="PF01048"/>
    </source>
</evidence>
<evidence type="ECO:0000256" key="2">
    <source>
        <dbReference type="ARBA" id="ARBA00011974"/>
    </source>
</evidence>
<dbReference type="EC" id="3.2.2.9" evidence="2"/>
<protein>
    <recommendedName>
        <fullName evidence="2">adenosylhomocysteine nucleosidase</fullName>
        <ecNumber evidence="2">3.2.2.9</ecNumber>
    </recommendedName>
</protein>
<evidence type="ECO:0000256" key="3">
    <source>
        <dbReference type="ARBA" id="ARBA00022605"/>
    </source>
</evidence>